<dbReference type="Proteomes" id="UP000683000">
    <property type="component" value="Unassembled WGS sequence"/>
</dbReference>
<reference evidence="1" key="1">
    <citation type="submission" date="2021-03" db="EMBL/GenBank/DDBJ databases">
        <title>Evolutionary innovations through gain and loss of genes in the ectomycorrhizal Boletales.</title>
        <authorList>
            <person name="Wu G."/>
            <person name="Miyauchi S."/>
            <person name="Morin E."/>
            <person name="Yang Z.-L."/>
            <person name="Xu J."/>
            <person name="Martin F.M."/>
        </authorList>
    </citation>
    <scope>NUCLEOTIDE SEQUENCE</scope>
    <source>
        <strain evidence="1">BR01</strain>
    </source>
</reference>
<evidence type="ECO:0000313" key="2">
    <source>
        <dbReference type="Proteomes" id="UP000683000"/>
    </source>
</evidence>
<protein>
    <submittedName>
        <fullName evidence="1">Uncharacterized protein</fullName>
    </submittedName>
</protein>
<sequence>MIRRPPTMISMTDADIQDVRDLVAQQKAAHETRQKVLLKMKKLSEASDPVTEDSTTATLFRQLTDKVREYDERHKRMGIPPGKSSS</sequence>
<keyword evidence="2" id="KW-1185">Reference proteome</keyword>
<evidence type="ECO:0000313" key="1">
    <source>
        <dbReference type="EMBL" id="KAG6378328.1"/>
    </source>
</evidence>
<dbReference type="AlphaFoldDB" id="A0A8I2YWT4"/>
<comment type="caution">
    <text evidence="1">The sequence shown here is derived from an EMBL/GenBank/DDBJ whole genome shotgun (WGS) entry which is preliminary data.</text>
</comment>
<name>A0A8I2YWT4_9AGAM</name>
<dbReference type="EMBL" id="JAGFBS010000007">
    <property type="protein sequence ID" value="KAG6378328.1"/>
    <property type="molecule type" value="Genomic_DNA"/>
</dbReference>
<proteinExistence type="predicted"/>
<organism evidence="1 2">
    <name type="scientific">Boletus reticuloceps</name>
    <dbReference type="NCBI Taxonomy" id="495285"/>
    <lineage>
        <taxon>Eukaryota</taxon>
        <taxon>Fungi</taxon>
        <taxon>Dikarya</taxon>
        <taxon>Basidiomycota</taxon>
        <taxon>Agaricomycotina</taxon>
        <taxon>Agaricomycetes</taxon>
        <taxon>Agaricomycetidae</taxon>
        <taxon>Boletales</taxon>
        <taxon>Boletineae</taxon>
        <taxon>Boletaceae</taxon>
        <taxon>Boletoideae</taxon>
        <taxon>Boletus</taxon>
    </lineage>
</organism>
<dbReference type="OrthoDB" id="3182478at2759"/>
<gene>
    <name evidence="1" type="ORF">JVT61DRAFT_14051</name>
</gene>
<accession>A0A8I2YWT4</accession>